<gene>
    <name evidence="1" type="ORF">MCOR_2108</name>
</gene>
<dbReference type="InterPro" id="IPR011042">
    <property type="entry name" value="6-blade_b-propeller_TolB-like"/>
</dbReference>
<dbReference type="OrthoDB" id="6053737at2759"/>
<keyword evidence="2" id="KW-1185">Reference proteome</keyword>
<dbReference type="SUPFAM" id="SSF63829">
    <property type="entry name" value="Calcium-dependent phosphotriesterase"/>
    <property type="match status" value="1"/>
</dbReference>
<dbReference type="EMBL" id="CACVKT020000425">
    <property type="protein sequence ID" value="CAC5359097.1"/>
    <property type="molecule type" value="Genomic_DNA"/>
</dbReference>
<dbReference type="AlphaFoldDB" id="A0A6J8A1L6"/>
<evidence type="ECO:0000313" key="2">
    <source>
        <dbReference type="Proteomes" id="UP000507470"/>
    </source>
</evidence>
<evidence type="ECO:0008006" key="3">
    <source>
        <dbReference type="Google" id="ProtNLM"/>
    </source>
</evidence>
<dbReference type="Gene3D" id="2.120.10.30">
    <property type="entry name" value="TolB, C-terminal domain"/>
    <property type="match status" value="1"/>
</dbReference>
<evidence type="ECO:0000313" key="1">
    <source>
        <dbReference type="EMBL" id="CAC5359097.1"/>
    </source>
</evidence>
<proteinExistence type="predicted"/>
<protein>
    <recommendedName>
        <fullName evidence="3">TRIM71</fullName>
    </recommendedName>
</protein>
<accession>A0A6J8A1L6</accession>
<dbReference type="Proteomes" id="UP000507470">
    <property type="component" value="Unassembled WGS sequence"/>
</dbReference>
<reference evidence="1 2" key="1">
    <citation type="submission" date="2020-06" db="EMBL/GenBank/DDBJ databases">
        <authorList>
            <person name="Li R."/>
            <person name="Bekaert M."/>
        </authorList>
    </citation>
    <scope>NUCLEOTIDE SEQUENCE [LARGE SCALE GENOMIC DNA]</scope>
    <source>
        <strain evidence="2">wild</strain>
    </source>
</reference>
<sequence length="204" mass="22771">MSTKTMKTKTVLDMTPALILAIHMSKIGELLLGLREQGKKFPVTNLCTRQVAVVGTDYKHKSTFERDDAGEKLFNYPGRITSDSKNNIYVIDWFNDDKMGRIVGIDRNGRQRFFYNGCTSFNSHKAAFNPEDIAVTSKDTTIISDSDNHALHALNVTGDLIGLQITRNLGILYPYSLSMDNEGFLLIGSAINKDAKIHVVKLVQ</sequence>
<organism evidence="1 2">
    <name type="scientific">Mytilus coruscus</name>
    <name type="common">Sea mussel</name>
    <dbReference type="NCBI Taxonomy" id="42192"/>
    <lineage>
        <taxon>Eukaryota</taxon>
        <taxon>Metazoa</taxon>
        <taxon>Spiralia</taxon>
        <taxon>Lophotrochozoa</taxon>
        <taxon>Mollusca</taxon>
        <taxon>Bivalvia</taxon>
        <taxon>Autobranchia</taxon>
        <taxon>Pteriomorphia</taxon>
        <taxon>Mytilida</taxon>
        <taxon>Mytiloidea</taxon>
        <taxon>Mytilidae</taxon>
        <taxon>Mytilinae</taxon>
        <taxon>Mytilus</taxon>
    </lineage>
</organism>
<name>A0A6J8A1L6_MYTCO</name>